<dbReference type="Pfam" id="PF01270">
    <property type="entry name" value="Glyco_hydro_8"/>
    <property type="match status" value="1"/>
</dbReference>
<evidence type="ECO:0000313" key="9">
    <source>
        <dbReference type="Proteomes" id="UP001369082"/>
    </source>
</evidence>
<protein>
    <recommendedName>
        <fullName evidence="3">cellulase</fullName>
        <ecNumber evidence="3">3.2.1.4</ecNumber>
    </recommendedName>
</protein>
<dbReference type="EMBL" id="JBAKAZ010000057">
    <property type="protein sequence ID" value="MEL0630469.1"/>
    <property type="molecule type" value="Genomic_DNA"/>
</dbReference>
<comment type="catalytic activity">
    <reaction evidence="1">
        <text>Endohydrolysis of (1-&gt;4)-beta-D-glucosidic linkages in cellulose, lichenin and cereal beta-D-glucans.</text>
        <dbReference type="EC" id="3.2.1.4"/>
    </reaction>
</comment>
<dbReference type="InterPro" id="IPR008928">
    <property type="entry name" value="6-hairpin_glycosidase_sf"/>
</dbReference>
<dbReference type="Gene3D" id="1.50.10.10">
    <property type="match status" value="1"/>
</dbReference>
<evidence type="ECO:0000256" key="6">
    <source>
        <dbReference type="ARBA" id="ARBA00023295"/>
    </source>
</evidence>
<evidence type="ECO:0000256" key="3">
    <source>
        <dbReference type="ARBA" id="ARBA00012601"/>
    </source>
</evidence>
<keyword evidence="6" id="KW-0326">Glycosidase</keyword>
<dbReference type="InterPro" id="IPR012341">
    <property type="entry name" value="6hp_glycosidase-like_sf"/>
</dbReference>
<evidence type="ECO:0000256" key="4">
    <source>
        <dbReference type="ARBA" id="ARBA00022801"/>
    </source>
</evidence>
<keyword evidence="5" id="KW-0136">Cellulose degradation</keyword>
<sequence length="345" mass="39334">MKKIIFLLIILFFIVILLLPQFLSFERTPFQKNWIAYKEQFIESGQVLDKENNNLSSSEGQGFALLLAVFSNDRKKFEEIWAWTQQNMQREDHLFRGKVTAAEQGRCDKQCISDQDNASNGDIIIAWALFAAENKWDRQVYLVEGFRVLDAIKAKLIDQKFDYPLVLPSETGFELDDGRVQINLSYWVFPAFNLFSEVTGDPLWADLYQSGTSLMQSGQFGKWNLPADWSVISEGKVTLEGANSSKYGENANRLPLYLMLADEQQTQLVTPFIDFWAQDDIPASVDLLTNQPSEQLINSGMKAIKTATEAKVHNQTETLFPEITAETDYYSATFILLSQLAMIKI</sequence>
<dbReference type="SUPFAM" id="SSF48208">
    <property type="entry name" value="Six-hairpin glycosidases"/>
    <property type="match status" value="1"/>
</dbReference>
<gene>
    <name evidence="8" type="ORF">V6256_12705</name>
</gene>
<keyword evidence="7" id="KW-0624">Polysaccharide degradation</keyword>
<evidence type="ECO:0000256" key="2">
    <source>
        <dbReference type="ARBA" id="ARBA00009209"/>
    </source>
</evidence>
<dbReference type="GO" id="GO:0016787">
    <property type="term" value="F:hydrolase activity"/>
    <property type="evidence" value="ECO:0007669"/>
    <property type="project" value="UniProtKB-KW"/>
</dbReference>
<keyword evidence="4 8" id="KW-0378">Hydrolase</keyword>
<keyword evidence="9" id="KW-1185">Reference proteome</keyword>
<organism evidence="8 9">
    <name type="scientific">Psychromonas aquatilis</name>
    <dbReference type="NCBI Taxonomy" id="2005072"/>
    <lineage>
        <taxon>Bacteria</taxon>
        <taxon>Pseudomonadati</taxon>
        <taxon>Pseudomonadota</taxon>
        <taxon>Gammaproteobacteria</taxon>
        <taxon>Alteromonadales</taxon>
        <taxon>Psychromonadaceae</taxon>
        <taxon>Psychromonas</taxon>
    </lineage>
</organism>
<dbReference type="InterPro" id="IPR002037">
    <property type="entry name" value="Glyco_hydro_8"/>
</dbReference>
<comment type="similarity">
    <text evidence="2">Belongs to the glycosyl hydrolase 8 (cellulase D) family.</text>
</comment>
<accession>A0ABU9GT12</accession>
<evidence type="ECO:0000313" key="8">
    <source>
        <dbReference type="EMBL" id="MEL0630469.1"/>
    </source>
</evidence>
<evidence type="ECO:0000256" key="7">
    <source>
        <dbReference type="ARBA" id="ARBA00023326"/>
    </source>
</evidence>
<dbReference type="Proteomes" id="UP001369082">
    <property type="component" value="Unassembled WGS sequence"/>
</dbReference>
<keyword evidence="7" id="KW-0119">Carbohydrate metabolism</keyword>
<dbReference type="EC" id="3.2.1.4" evidence="3"/>
<dbReference type="RefSeq" id="WP_341598596.1">
    <property type="nucleotide sequence ID" value="NZ_JBAKAZ010000057.1"/>
</dbReference>
<dbReference type="PRINTS" id="PR00735">
    <property type="entry name" value="GLHYDRLASE8"/>
</dbReference>
<name>A0ABU9GT12_9GAMM</name>
<proteinExistence type="inferred from homology"/>
<reference evidence="8 9" key="1">
    <citation type="submission" date="2024-02" db="EMBL/GenBank/DDBJ databases">
        <title>Bacteria isolated from the canopy kelp, Nereocystis luetkeana.</title>
        <authorList>
            <person name="Pfister C.A."/>
            <person name="Younker I.T."/>
            <person name="Light S.H."/>
        </authorList>
    </citation>
    <scope>NUCLEOTIDE SEQUENCE [LARGE SCALE GENOMIC DNA]</scope>
    <source>
        <strain evidence="8 9">TI.1.05</strain>
    </source>
</reference>
<comment type="caution">
    <text evidence="8">The sequence shown here is derived from an EMBL/GenBank/DDBJ whole genome shotgun (WGS) entry which is preliminary data.</text>
</comment>
<evidence type="ECO:0000256" key="5">
    <source>
        <dbReference type="ARBA" id="ARBA00023001"/>
    </source>
</evidence>
<evidence type="ECO:0000256" key="1">
    <source>
        <dbReference type="ARBA" id="ARBA00000966"/>
    </source>
</evidence>